<accession>W7TJB5</accession>
<evidence type="ECO:0000256" key="4">
    <source>
        <dbReference type="SAM" id="MobiDB-lite"/>
    </source>
</evidence>
<dbReference type="PANTHER" id="PTHR10252">
    <property type="entry name" value="HISTONE-LIKE TRANSCRIPTION FACTOR CCAAT-RELATED"/>
    <property type="match status" value="1"/>
</dbReference>
<dbReference type="PANTHER" id="PTHR10252:SF54">
    <property type="entry name" value="CHROMATIN ACCESSIBILITY COMPLEX PROTEIN 1"/>
    <property type="match status" value="1"/>
</dbReference>
<dbReference type="PROSITE" id="PS50118">
    <property type="entry name" value="HMG_BOX_2"/>
    <property type="match status" value="1"/>
</dbReference>
<dbReference type="Gene3D" id="1.10.30.10">
    <property type="entry name" value="High mobility group box domain"/>
    <property type="match status" value="1"/>
</dbReference>
<dbReference type="SMART" id="SM00398">
    <property type="entry name" value="HMG"/>
    <property type="match status" value="1"/>
</dbReference>
<organism evidence="6 7">
    <name type="scientific">Nannochloropsis gaditana</name>
    <dbReference type="NCBI Taxonomy" id="72520"/>
    <lineage>
        <taxon>Eukaryota</taxon>
        <taxon>Sar</taxon>
        <taxon>Stramenopiles</taxon>
        <taxon>Ochrophyta</taxon>
        <taxon>Eustigmatophyceae</taxon>
        <taxon>Eustigmatales</taxon>
        <taxon>Monodopsidaceae</taxon>
        <taxon>Nannochloropsis</taxon>
    </lineage>
</organism>
<evidence type="ECO:0000313" key="7">
    <source>
        <dbReference type="Proteomes" id="UP000019335"/>
    </source>
</evidence>
<gene>
    <name evidence="6" type="ORF">Naga_100139g10</name>
</gene>
<dbReference type="CDD" id="cd22929">
    <property type="entry name" value="HFD_POLE4-like"/>
    <property type="match status" value="1"/>
</dbReference>
<keyword evidence="7" id="KW-1185">Reference proteome</keyword>
<dbReference type="GO" id="GO:0006355">
    <property type="term" value="P:regulation of DNA-templated transcription"/>
    <property type="evidence" value="ECO:0007669"/>
    <property type="project" value="TreeGrafter"/>
</dbReference>
<evidence type="ECO:0000256" key="3">
    <source>
        <dbReference type="PROSITE-ProRule" id="PRU00267"/>
    </source>
</evidence>
<dbReference type="GO" id="GO:0000976">
    <property type="term" value="F:transcription cis-regulatory region binding"/>
    <property type="evidence" value="ECO:0007669"/>
    <property type="project" value="TreeGrafter"/>
</dbReference>
<dbReference type="InterPro" id="IPR009072">
    <property type="entry name" value="Histone-fold"/>
</dbReference>
<dbReference type="Gene3D" id="1.10.20.10">
    <property type="entry name" value="Histone, subunit A"/>
    <property type="match status" value="1"/>
</dbReference>
<evidence type="ECO:0000259" key="5">
    <source>
        <dbReference type="PROSITE" id="PS50118"/>
    </source>
</evidence>
<dbReference type="SUPFAM" id="SSF47113">
    <property type="entry name" value="Histone-fold"/>
    <property type="match status" value="1"/>
</dbReference>
<evidence type="ECO:0000256" key="1">
    <source>
        <dbReference type="ARBA" id="ARBA00004123"/>
    </source>
</evidence>
<dbReference type="AlphaFoldDB" id="W7TJB5"/>
<feature type="domain" description="HMG box" evidence="5">
    <location>
        <begin position="162"/>
        <end position="230"/>
    </location>
</feature>
<protein>
    <submittedName>
        <fullName evidence="6">Nuclear y ccaat-box binding factor c subunit nf yc</fullName>
    </submittedName>
</protein>
<evidence type="ECO:0000313" key="6">
    <source>
        <dbReference type="EMBL" id="EWM23593.1"/>
    </source>
</evidence>
<dbReference type="InterPro" id="IPR009071">
    <property type="entry name" value="HMG_box_dom"/>
</dbReference>
<feature type="compositionally biased region" description="Basic and acidic residues" evidence="4">
    <location>
        <begin position="374"/>
        <end position="396"/>
    </location>
</feature>
<sequence>MEESQATSSDAIAIDDAANAREMGKEEQDKRNTQEVQKSSERHDRHVEMKDTSNDQKGVLTRAFDDRYQSTKVEMEERRGENGDDCVVKDGPVPSPAPCCELAAENATPSSPCDVNDGDAYEKDIEEEREQQEEEEEEEENEGEVREDPLMRADRILSAAKPVPAKSAWMLFTAEARELLKEEQPSLRVTEQVKIMSEQWKTLDDEARRPFLERAAADKERYQEEKLRWEGNQVAKAVPKGGKESRRDVEAGRGLADEMLFPLARIRKIMKLDPEVKTVSKEAALLVGKATELFLDMIGEESHKASGRRRTLKSEDVAAAMRRQGKFAFLRPDFPMGGKSNTGKEGGSGMSKRGEGGNLEGKAGKMNAIAKLAAADKRRQEEREKEILQEVEGKDDTEAESSQKRGRKAKNTRLLPATVVGQQKIANFLGHKHVLTDESSSTWRETN</sequence>
<name>W7TJB5_9STRA</name>
<dbReference type="InterPro" id="IPR050568">
    <property type="entry name" value="Transcr_DNA_Rep_Reg"/>
</dbReference>
<dbReference type="OrthoDB" id="1919336at2759"/>
<dbReference type="Pfam" id="PF00808">
    <property type="entry name" value="CBFD_NFYB_HMF"/>
    <property type="match status" value="1"/>
</dbReference>
<comment type="subcellular location">
    <subcellularLocation>
        <location evidence="1">Nucleus</location>
    </subcellularLocation>
</comment>
<keyword evidence="2 3" id="KW-0539">Nucleus</keyword>
<feature type="compositionally biased region" description="Basic and acidic residues" evidence="4">
    <location>
        <begin position="18"/>
        <end position="54"/>
    </location>
</feature>
<feature type="DNA-binding region" description="HMG box" evidence="3">
    <location>
        <begin position="162"/>
        <end position="230"/>
    </location>
</feature>
<dbReference type="CDD" id="cd00084">
    <property type="entry name" value="HMG-box_SF"/>
    <property type="match status" value="1"/>
</dbReference>
<feature type="compositionally biased region" description="Basic and acidic residues" evidence="4">
    <location>
        <begin position="63"/>
        <end position="88"/>
    </location>
</feature>
<keyword evidence="3" id="KW-0238">DNA-binding</keyword>
<dbReference type="SUPFAM" id="SSF47095">
    <property type="entry name" value="HMG-box"/>
    <property type="match status" value="1"/>
</dbReference>
<dbReference type="Pfam" id="PF00505">
    <property type="entry name" value="HMG_box"/>
    <property type="match status" value="1"/>
</dbReference>
<dbReference type="EMBL" id="AZIL01001556">
    <property type="protein sequence ID" value="EWM23593.1"/>
    <property type="molecule type" value="Genomic_DNA"/>
</dbReference>
<feature type="compositionally biased region" description="Acidic residues" evidence="4">
    <location>
        <begin position="116"/>
        <end position="142"/>
    </location>
</feature>
<reference evidence="6 7" key="1">
    <citation type="journal article" date="2014" name="Mol. Plant">
        <title>Chromosome Scale Genome Assembly and Transcriptome Profiling of Nannochloropsis gaditana in Nitrogen Depletion.</title>
        <authorList>
            <person name="Corteggiani Carpinelli E."/>
            <person name="Telatin A."/>
            <person name="Vitulo N."/>
            <person name="Forcato C."/>
            <person name="D'Angelo M."/>
            <person name="Schiavon R."/>
            <person name="Vezzi A."/>
            <person name="Giacometti G.M."/>
            <person name="Morosinotto T."/>
            <person name="Valle G."/>
        </authorList>
    </citation>
    <scope>NUCLEOTIDE SEQUENCE [LARGE SCALE GENOMIC DNA]</scope>
    <source>
        <strain evidence="6 7">B-31</strain>
    </source>
</reference>
<dbReference type="GO" id="GO:0046982">
    <property type="term" value="F:protein heterodimerization activity"/>
    <property type="evidence" value="ECO:0007669"/>
    <property type="project" value="InterPro"/>
</dbReference>
<dbReference type="InterPro" id="IPR003958">
    <property type="entry name" value="CBFA_NFYB_domain"/>
</dbReference>
<feature type="region of interest" description="Disordered" evidence="4">
    <location>
        <begin position="1"/>
        <end position="151"/>
    </location>
</feature>
<dbReference type="InterPro" id="IPR036910">
    <property type="entry name" value="HMG_box_dom_sf"/>
</dbReference>
<evidence type="ECO:0000256" key="2">
    <source>
        <dbReference type="ARBA" id="ARBA00023242"/>
    </source>
</evidence>
<feature type="region of interest" description="Disordered" evidence="4">
    <location>
        <begin position="330"/>
        <end position="416"/>
    </location>
</feature>
<proteinExistence type="predicted"/>
<comment type="caution">
    <text evidence="6">The sequence shown here is derived from an EMBL/GenBank/DDBJ whole genome shotgun (WGS) entry which is preliminary data.</text>
</comment>
<dbReference type="GO" id="GO:0005634">
    <property type="term" value="C:nucleus"/>
    <property type="evidence" value="ECO:0007669"/>
    <property type="project" value="UniProtKB-SubCell"/>
</dbReference>
<dbReference type="Proteomes" id="UP000019335">
    <property type="component" value="Chromosome 16"/>
</dbReference>